<protein>
    <recommendedName>
        <fullName evidence="4">DNA-damage-inducible protein J</fullName>
    </recommendedName>
</protein>
<proteinExistence type="inferred from homology"/>
<dbReference type="InterPro" id="IPR007337">
    <property type="entry name" value="RelB/DinJ"/>
</dbReference>
<dbReference type="NCBIfam" id="TIGR02384">
    <property type="entry name" value="RelB_DinJ"/>
    <property type="match status" value="1"/>
</dbReference>
<dbReference type="InterPro" id="IPR026262">
    <property type="entry name" value="DinJ"/>
</dbReference>
<organism evidence="3">
    <name type="scientific">hydrothermal vent metagenome</name>
    <dbReference type="NCBI Taxonomy" id="652676"/>
    <lineage>
        <taxon>unclassified sequences</taxon>
        <taxon>metagenomes</taxon>
        <taxon>ecological metagenomes</taxon>
    </lineage>
</organism>
<dbReference type="GO" id="GO:0044010">
    <property type="term" value="P:single-species biofilm formation"/>
    <property type="evidence" value="ECO:0007669"/>
    <property type="project" value="InterPro"/>
</dbReference>
<dbReference type="Pfam" id="PF04221">
    <property type="entry name" value="RelB"/>
    <property type="match status" value="1"/>
</dbReference>
<dbReference type="EMBL" id="UOFA01000149">
    <property type="protein sequence ID" value="VAW44966.1"/>
    <property type="molecule type" value="Genomic_DNA"/>
</dbReference>
<dbReference type="GO" id="GO:0015643">
    <property type="term" value="F:toxic substance binding"/>
    <property type="evidence" value="ECO:0007669"/>
    <property type="project" value="InterPro"/>
</dbReference>
<dbReference type="AlphaFoldDB" id="A0A3B0WKF9"/>
<evidence type="ECO:0008006" key="4">
    <source>
        <dbReference type="Google" id="ProtNLM"/>
    </source>
</evidence>
<dbReference type="PIRSF" id="PIRSF003108">
    <property type="entry name" value="DinJ"/>
    <property type="match status" value="1"/>
</dbReference>
<dbReference type="InterPro" id="IPR013321">
    <property type="entry name" value="Arc_rbn_hlx_hlx"/>
</dbReference>
<accession>A0A3B0WKF9</accession>
<gene>
    <name evidence="3" type="ORF">MNBD_GAMMA02-1760</name>
</gene>
<keyword evidence="2" id="KW-1277">Toxin-antitoxin system</keyword>
<dbReference type="GO" id="GO:0006351">
    <property type="term" value="P:DNA-templated transcription"/>
    <property type="evidence" value="ECO:0007669"/>
    <property type="project" value="TreeGrafter"/>
</dbReference>
<comment type="similarity">
    <text evidence="1">Belongs to the RelB/DinJ antitoxin family.</text>
</comment>
<evidence type="ECO:0000256" key="1">
    <source>
        <dbReference type="ARBA" id="ARBA00010562"/>
    </source>
</evidence>
<dbReference type="PANTHER" id="PTHR38781">
    <property type="entry name" value="ANTITOXIN DINJ-RELATED"/>
    <property type="match status" value="1"/>
</dbReference>
<dbReference type="GO" id="GO:0006355">
    <property type="term" value="P:regulation of DNA-templated transcription"/>
    <property type="evidence" value="ECO:0007669"/>
    <property type="project" value="InterPro"/>
</dbReference>
<evidence type="ECO:0000313" key="3">
    <source>
        <dbReference type="EMBL" id="VAW44966.1"/>
    </source>
</evidence>
<dbReference type="GO" id="GO:0000987">
    <property type="term" value="F:cis-regulatory region sequence-specific DNA binding"/>
    <property type="evidence" value="ECO:0007669"/>
    <property type="project" value="InterPro"/>
</dbReference>
<dbReference type="PANTHER" id="PTHR38781:SF1">
    <property type="entry name" value="ANTITOXIN DINJ-RELATED"/>
    <property type="match status" value="1"/>
</dbReference>
<reference evidence="3" key="1">
    <citation type="submission" date="2018-06" db="EMBL/GenBank/DDBJ databases">
        <authorList>
            <person name="Zhirakovskaya E."/>
        </authorList>
    </citation>
    <scope>NUCLEOTIDE SEQUENCE</scope>
</reference>
<evidence type="ECO:0000256" key="2">
    <source>
        <dbReference type="ARBA" id="ARBA00022649"/>
    </source>
</evidence>
<sequence length="86" mass="9722">MSIKIQARIDESLKIEGELILKKIGLTTTELMRMTFRQLVMRKGLPFEATIPNAQTLKSFDEANDPSESTTYTDAKSALDDIWAED</sequence>
<dbReference type="Gene3D" id="1.10.1220.10">
    <property type="entry name" value="Met repressor-like"/>
    <property type="match status" value="1"/>
</dbReference>
<name>A0A3B0WKF9_9ZZZZ</name>